<feature type="domain" description="Glycosyl transferase family 1" evidence="1">
    <location>
        <begin position="179"/>
        <end position="287"/>
    </location>
</feature>
<dbReference type="OrthoDB" id="9806653at2"/>
<organism evidence="2 3">
    <name type="scientific">Halpernia humi</name>
    <dbReference type="NCBI Taxonomy" id="493375"/>
    <lineage>
        <taxon>Bacteria</taxon>
        <taxon>Pseudomonadati</taxon>
        <taxon>Bacteroidota</taxon>
        <taxon>Flavobacteriia</taxon>
        <taxon>Flavobacteriales</taxon>
        <taxon>Weeksellaceae</taxon>
        <taxon>Chryseobacterium group</taxon>
        <taxon>Halpernia</taxon>
    </lineage>
</organism>
<dbReference type="InterPro" id="IPR001296">
    <property type="entry name" value="Glyco_trans_1"/>
</dbReference>
<dbReference type="GO" id="GO:0016757">
    <property type="term" value="F:glycosyltransferase activity"/>
    <property type="evidence" value="ECO:0007669"/>
    <property type="project" value="InterPro"/>
</dbReference>
<dbReference type="EMBL" id="FNUS01000001">
    <property type="protein sequence ID" value="SEF77936.1"/>
    <property type="molecule type" value="Genomic_DNA"/>
</dbReference>
<gene>
    <name evidence="2" type="ORF">SAMN05421847_0900</name>
</gene>
<accession>A0A1H5USE8</accession>
<dbReference type="Proteomes" id="UP000236738">
    <property type="component" value="Unassembled WGS sequence"/>
</dbReference>
<reference evidence="3" key="1">
    <citation type="submission" date="2016-10" db="EMBL/GenBank/DDBJ databases">
        <authorList>
            <person name="Varghese N."/>
            <person name="Submissions S."/>
        </authorList>
    </citation>
    <scope>NUCLEOTIDE SEQUENCE [LARGE SCALE GENOMIC DNA]</scope>
    <source>
        <strain evidence="3">DSM 21580</strain>
    </source>
</reference>
<dbReference type="Gene3D" id="3.40.50.2000">
    <property type="entry name" value="Glycogen Phosphorylase B"/>
    <property type="match status" value="1"/>
</dbReference>
<dbReference type="SUPFAM" id="SSF53756">
    <property type="entry name" value="UDP-Glycosyltransferase/glycogen phosphorylase"/>
    <property type="match status" value="1"/>
</dbReference>
<keyword evidence="3" id="KW-1185">Reference proteome</keyword>
<protein>
    <submittedName>
        <fullName evidence="2">Glycosyl transferases group 1</fullName>
    </submittedName>
</protein>
<dbReference type="Pfam" id="PF00534">
    <property type="entry name" value="Glycos_transf_1"/>
    <property type="match status" value="1"/>
</dbReference>
<dbReference type="AlphaFoldDB" id="A0A1H5USE8"/>
<proteinExistence type="predicted"/>
<sequence>MANSKFGVNISGYINKQFGLGAGVRANINSIKTTSIPFAINDFNIKISEHIKEDFKSAIEVSEKNPYNINLVQINIDRLHSVVQDVDNSYFKNKYNIAFWAWELENFPEESKIFFTLFNEIWVPSNFCTEAISKVSPVPVIKIMHAIDIEKPRFNRVDFGLPEEKFIFLTMFDYYSSMTRKNPLGSIDAYEKTFGINNKDVLLVIKSSLSKEFPKEKKELTDRIGDNRSIIIIEEILEENKLFSLINCCDCFVSLHRSEGFGLTMAEAMFLGKPVIGTAYSANIEFMTINNSFLVKYDLIDTGNNYLFVGGKSVWADPDISHAAELMKFVVENPEEAIKIAKKGQYFVKQNLNPKKIGEKIEARLNFINQEFCNNINVENSKAEEYLRFENQLLQQKIDKMKTLFGVQIKLKFKNLQNKIRGRNRKYFWE</sequence>
<evidence type="ECO:0000259" key="1">
    <source>
        <dbReference type="Pfam" id="PF00534"/>
    </source>
</evidence>
<keyword evidence="2" id="KW-0808">Transferase</keyword>
<evidence type="ECO:0000313" key="2">
    <source>
        <dbReference type="EMBL" id="SEF77936.1"/>
    </source>
</evidence>
<dbReference type="PANTHER" id="PTHR46656:SF3">
    <property type="entry name" value="PUTATIVE-RELATED"/>
    <property type="match status" value="1"/>
</dbReference>
<dbReference type="RefSeq" id="WP_103912874.1">
    <property type="nucleotide sequence ID" value="NZ_FNUS01000001.1"/>
</dbReference>
<dbReference type="PANTHER" id="PTHR46656">
    <property type="entry name" value="PUTATIVE-RELATED"/>
    <property type="match status" value="1"/>
</dbReference>
<name>A0A1H5USE8_9FLAO</name>
<evidence type="ECO:0000313" key="3">
    <source>
        <dbReference type="Proteomes" id="UP000236738"/>
    </source>
</evidence>